<dbReference type="EMBL" id="CAXAMN010007335">
    <property type="protein sequence ID" value="CAK9021201.1"/>
    <property type="molecule type" value="Genomic_DNA"/>
</dbReference>
<gene>
    <name evidence="1" type="ORF">CCMP2556_LOCUS14367</name>
</gene>
<keyword evidence="2" id="KW-1185">Reference proteome</keyword>
<dbReference type="Gene3D" id="3.90.228.10">
    <property type="match status" value="1"/>
</dbReference>
<dbReference type="Proteomes" id="UP001642484">
    <property type="component" value="Unassembled WGS sequence"/>
</dbReference>
<comment type="caution">
    <text evidence="1">The sequence shown here is derived from an EMBL/GenBank/DDBJ whole genome shotgun (WGS) entry which is preliminary data.</text>
</comment>
<organism evidence="1 2">
    <name type="scientific">Durusdinium trenchii</name>
    <dbReference type="NCBI Taxonomy" id="1381693"/>
    <lineage>
        <taxon>Eukaryota</taxon>
        <taxon>Sar</taxon>
        <taxon>Alveolata</taxon>
        <taxon>Dinophyceae</taxon>
        <taxon>Suessiales</taxon>
        <taxon>Symbiodiniaceae</taxon>
        <taxon>Durusdinium</taxon>
    </lineage>
</organism>
<name>A0ABP0K3T7_9DINO</name>
<sequence length="120" mass="13497">MSSKSGSQQRGNEWYLFHGTNPEAAAAICRGAQFNADEYAKPNAEGRYAVLLCRVIGGRVNYTDEVTPDPEALVHSCIEGDFDSVCGDREKTRGTYREFVLFDSEDVYVEYAWISLIWTL</sequence>
<evidence type="ECO:0000313" key="2">
    <source>
        <dbReference type="Proteomes" id="UP001642484"/>
    </source>
</evidence>
<dbReference type="SUPFAM" id="SSF56399">
    <property type="entry name" value="ADP-ribosylation"/>
    <property type="match status" value="1"/>
</dbReference>
<evidence type="ECO:0000313" key="1">
    <source>
        <dbReference type="EMBL" id="CAK9021201.1"/>
    </source>
</evidence>
<evidence type="ECO:0008006" key="3">
    <source>
        <dbReference type="Google" id="ProtNLM"/>
    </source>
</evidence>
<protein>
    <recommendedName>
        <fullName evidence="3">Poly [ADP-ribose] polymerase</fullName>
    </recommendedName>
</protein>
<proteinExistence type="predicted"/>
<accession>A0ABP0K3T7</accession>
<reference evidence="1 2" key="1">
    <citation type="submission" date="2024-02" db="EMBL/GenBank/DDBJ databases">
        <authorList>
            <person name="Chen Y."/>
            <person name="Shah S."/>
            <person name="Dougan E. K."/>
            <person name="Thang M."/>
            <person name="Chan C."/>
        </authorList>
    </citation>
    <scope>NUCLEOTIDE SEQUENCE [LARGE SCALE GENOMIC DNA]</scope>
</reference>